<accession>A0A2A5W8F8</accession>
<dbReference type="Gene3D" id="3.90.1590.10">
    <property type="entry name" value="glutathione-dependent formaldehyde- activating enzyme (gfa)"/>
    <property type="match status" value="1"/>
</dbReference>
<dbReference type="SUPFAM" id="SSF51316">
    <property type="entry name" value="Mss4-like"/>
    <property type="match status" value="1"/>
</dbReference>
<dbReference type="AlphaFoldDB" id="A0A2A5W8F8"/>
<keyword evidence="2" id="KW-0479">Metal-binding</keyword>
<dbReference type="Proteomes" id="UP000219329">
    <property type="component" value="Unassembled WGS sequence"/>
</dbReference>
<dbReference type="InterPro" id="IPR011057">
    <property type="entry name" value="Mss4-like_sf"/>
</dbReference>
<sequence>MPDIFSKCIHCSICRKLHGAAFATWGGVGRANLSIDKGGELLKAYSFSKNTDSIFCSKCGSPIFADYKPNQKKIYLTLGTVDTKLDCPPGFHEFVGSKAPWFEITDDLPQFRESS</sequence>
<dbReference type="GO" id="GO:0046872">
    <property type="term" value="F:metal ion binding"/>
    <property type="evidence" value="ECO:0007669"/>
    <property type="project" value="UniProtKB-KW"/>
</dbReference>
<proteinExistence type="inferred from homology"/>
<evidence type="ECO:0000259" key="5">
    <source>
        <dbReference type="PROSITE" id="PS51891"/>
    </source>
</evidence>
<evidence type="ECO:0000313" key="7">
    <source>
        <dbReference type="Proteomes" id="UP000219329"/>
    </source>
</evidence>
<evidence type="ECO:0000256" key="2">
    <source>
        <dbReference type="ARBA" id="ARBA00022723"/>
    </source>
</evidence>
<keyword evidence="3" id="KW-0862">Zinc</keyword>
<dbReference type="Pfam" id="PF04828">
    <property type="entry name" value="GFA"/>
    <property type="match status" value="1"/>
</dbReference>
<dbReference type="PROSITE" id="PS51891">
    <property type="entry name" value="CENP_V_GFA"/>
    <property type="match status" value="1"/>
</dbReference>
<organism evidence="6 7">
    <name type="scientific">OM182 bacterium MED-G28</name>
    <dbReference type="NCBI Taxonomy" id="1986256"/>
    <lineage>
        <taxon>Bacteria</taxon>
        <taxon>Pseudomonadati</taxon>
        <taxon>Pseudomonadota</taxon>
        <taxon>Gammaproteobacteria</taxon>
        <taxon>OMG group</taxon>
        <taxon>OM182 clade</taxon>
    </lineage>
</organism>
<dbReference type="InterPro" id="IPR006913">
    <property type="entry name" value="CENP-V/GFA"/>
</dbReference>
<evidence type="ECO:0000256" key="4">
    <source>
        <dbReference type="ARBA" id="ARBA00023239"/>
    </source>
</evidence>
<dbReference type="GO" id="GO:0016846">
    <property type="term" value="F:carbon-sulfur lyase activity"/>
    <property type="evidence" value="ECO:0007669"/>
    <property type="project" value="InterPro"/>
</dbReference>
<name>A0A2A5W8F8_9GAMM</name>
<dbReference type="EMBL" id="NTJZ01000015">
    <property type="protein sequence ID" value="PDH32574.1"/>
    <property type="molecule type" value="Genomic_DNA"/>
</dbReference>
<dbReference type="PANTHER" id="PTHR33337">
    <property type="entry name" value="GFA DOMAIN-CONTAINING PROTEIN"/>
    <property type="match status" value="1"/>
</dbReference>
<protein>
    <recommendedName>
        <fullName evidence="5">CENP-V/GFA domain-containing protein</fullName>
    </recommendedName>
</protein>
<feature type="domain" description="CENP-V/GFA" evidence="5">
    <location>
        <begin position="1"/>
        <end position="102"/>
    </location>
</feature>
<reference evidence="6 7" key="1">
    <citation type="submission" date="2017-08" db="EMBL/GenBank/DDBJ databases">
        <title>Fine stratification of microbial communities through a metagenomic profile of the photic zone.</title>
        <authorList>
            <person name="Haro-Moreno J.M."/>
            <person name="Lopez-Perez M."/>
            <person name="De La Torre J."/>
            <person name="Picazo A."/>
            <person name="Camacho A."/>
            <person name="Rodriguez-Valera F."/>
        </authorList>
    </citation>
    <scope>NUCLEOTIDE SEQUENCE [LARGE SCALE GENOMIC DNA]</scope>
    <source>
        <strain evidence="6">MED-G28</strain>
    </source>
</reference>
<gene>
    <name evidence="6" type="ORF">CNF02_11695</name>
</gene>
<evidence type="ECO:0000256" key="3">
    <source>
        <dbReference type="ARBA" id="ARBA00022833"/>
    </source>
</evidence>
<comment type="caution">
    <text evidence="6">The sequence shown here is derived from an EMBL/GenBank/DDBJ whole genome shotgun (WGS) entry which is preliminary data.</text>
</comment>
<dbReference type="PANTHER" id="PTHR33337:SF40">
    <property type="entry name" value="CENP-V_GFA DOMAIN-CONTAINING PROTEIN-RELATED"/>
    <property type="match status" value="1"/>
</dbReference>
<keyword evidence="4" id="KW-0456">Lyase</keyword>
<evidence type="ECO:0000256" key="1">
    <source>
        <dbReference type="ARBA" id="ARBA00005495"/>
    </source>
</evidence>
<evidence type="ECO:0000313" key="6">
    <source>
        <dbReference type="EMBL" id="PDH32574.1"/>
    </source>
</evidence>
<comment type="similarity">
    <text evidence="1">Belongs to the Gfa family.</text>
</comment>